<evidence type="ECO:0000313" key="2">
    <source>
        <dbReference type="Proteomes" id="UP001500393"/>
    </source>
</evidence>
<gene>
    <name evidence="1" type="ORF">GCM10009789_04440</name>
</gene>
<name>A0ABN2CA72_9ACTN</name>
<proteinExistence type="predicted"/>
<organism evidence="1 2">
    <name type="scientific">Kribbella sancticallisti</name>
    <dbReference type="NCBI Taxonomy" id="460087"/>
    <lineage>
        <taxon>Bacteria</taxon>
        <taxon>Bacillati</taxon>
        <taxon>Actinomycetota</taxon>
        <taxon>Actinomycetes</taxon>
        <taxon>Propionibacteriales</taxon>
        <taxon>Kribbellaceae</taxon>
        <taxon>Kribbella</taxon>
    </lineage>
</organism>
<keyword evidence="2" id="KW-1185">Reference proteome</keyword>
<reference evidence="1 2" key="1">
    <citation type="journal article" date="2019" name="Int. J. Syst. Evol. Microbiol.">
        <title>The Global Catalogue of Microorganisms (GCM) 10K type strain sequencing project: providing services to taxonomists for standard genome sequencing and annotation.</title>
        <authorList>
            <consortium name="The Broad Institute Genomics Platform"/>
            <consortium name="The Broad Institute Genome Sequencing Center for Infectious Disease"/>
            <person name="Wu L."/>
            <person name="Ma J."/>
        </authorList>
    </citation>
    <scope>NUCLEOTIDE SEQUENCE [LARGE SCALE GENOMIC DNA]</scope>
    <source>
        <strain evidence="1 2">JCM 14969</strain>
    </source>
</reference>
<accession>A0ABN2CA72</accession>
<dbReference type="RefSeq" id="WP_344209145.1">
    <property type="nucleotide sequence ID" value="NZ_BAAAOS010000006.1"/>
</dbReference>
<protein>
    <submittedName>
        <fullName evidence="1">Uncharacterized protein</fullName>
    </submittedName>
</protein>
<sequence>MDYICYISRSKVDSLHAQLQPEQYSDITEQLTNEVSKSGELQAGVPLGPLANLFKGGASYGRRNVIQVERKVKTAYVEKLRDVLLAIATDHGDIPDLRDADLSEQPLRSVYYFYEGAFRVVGAVTETAMPEVVTLRSSLGRRKLLVDCSLRYFSENPDPTGPIRLHSGNYAFFTRGLKVRMSGVLVVSGVQGREVSGSPLYLQLSSAGDVVL</sequence>
<evidence type="ECO:0000313" key="1">
    <source>
        <dbReference type="EMBL" id="GAA1554110.1"/>
    </source>
</evidence>
<comment type="caution">
    <text evidence="1">The sequence shown here is derived from an EMBL/GenBank/DDBJ whole genome shotgun (WGS) entry which is preliminary data.</text>
</comment>
<dbReference type="EMBL" id="BAAAOS010000006">
    <property type="protein sequence ID" value="GAA1554110.1"/>
    <property type="molecule type" value="Genomic_DNA"/>
</dbReference>
<dbReference type="Proteomes" id="UP001500393">
    <property type="component" value="Unassembled WGS sequence"/>
</dbReference>